<proteinExistence type="predicted"/>
<evidence type="ECO:0000313" key="3">
    <source>
        <dbReference type="Proteomes" id="UP000887116"/>
    </source>
</evidence>
<feature type="region of interest" description="Disordered" evidence="1">
    <location>
        <begin position="37"/>
        <end position="67"/>
    </location>
</feature>
<keyword evidence="3" id="KW-1185">Reference proteome</keyword>
<evidence type="ECO:0000313" key="2">
    <source>
        <dbReference type="EMBL" id="GFQ75474.1"/>
    </source>
</evidence>
<feature type="compositionally biased region" description="Basic and acidic residues" evidence="1">
    <location>
        <begin position="37"/>
        <end position="53"/>
    </location>
</feature>
<protein>
    <submittedName>
        <fullName evidence="2">Uncharacterized protein</fullName>
    </submittedName>
</protein>
<dbReference type="Proteomes" id="UP000887116">
    <property type="component" value="Unassembled WGS sequence"/>
</dbReference>
<evidence type="ECO:0000256" key="1">
    <source>
        <dbReference type="SAM" id="MobiDB-lite"/>
    </source>
</evidence>
<sequence length="67" mass="7135">MTMKENVINQVGLGWGRVDSGPTLASARTNWEKMMEAHEGIGDQSAPKEKSDRVTGFSPPAMDAAGS</sequence>
<name>A0A8X6GX35_TRICU</name>
<comment type="caution">
    <text evidence="2">The sequence shown here is derived from an EMBL/GenBank/DDBJ whole genome shotgun (WGS) entry which is preliminary data.</text>
</comment>
<gene>
    <name evidence="2" type="ORF">TNCT_338271</name>
</gene>
<organism evidence="2 3">
    <name type="scientific">Trichonephila clavata</name>
    <name type="common">Joro spider</name>
    <name type="synonym">Nephila clavata</name>
    <dbReference type="NCBI Taxonomy" id="2740835"/>
    <lineage>
        <taxon>Eukaryota</taxon>
        <taxon>Metazoa</taxon>
        <taxon>Ecdysozoa</taxon>
        <taxon>Arthropoda</taxon>
        <taxon>Chelicerata</taxon>
        <taxon>Arachnida</taxon>
        <taxon>Araneae</taxon>
        <taxon>Araneomorphae</taxon>
        <taxon>Entelegynae</taxon>
        <taxon>Araneoidea</taxon>
        <taxon>Nephilidae</taxon>
        <taxon>Trichonephila</taxon>
    </lineage>
</organism>
<dbReference type="AlphaFoldDB" id="A0A8X6GX35"/>
<accession>A0A8X6GX35</accession>
<dbReference type="EMBL" id="BMAO01001732">
    <property type="protein sequence ID" value="GFQ75474.1"/>
    <property type="molecule type" value="Genomic_DNA"/>
</dbReference>
<reference evidence="2" key="1">
    <citation type="submission" date="2020-07" db="EMBL/GenBank/DDBJ databases">
        <title>Multicomponent nature underlies the extraordinary mechanical properties of spider dragline silk.</title>
        <authorList>
            <person name="Kono N."/>
            <person name="Nakamura H."/>
            <person name="Mori M."/>
            <person name="Yoshida Y."/>
            <person name="Ohtoshi R."/>
            <person name="Malay A.D."/>
            <person name="Moran D.A.P."/>
            <person name="Tomita M."/>
            <person name="Numata K."/>
            <person name="Arakawa K."/>
        </authorList>
    </citation>
    <scope>NUCLEOTIDE SEQUENCE</scope>
</reference>